<sequence length="191" mass="20995">MKEMLWSQLRAARDSLVWKLDGLGEYDLRRPMTPTGTNLLGLVKHLGSQEYGKFGEVFGRPAPEQLACVADGSIWHYGDMWATPEEGAEYIMGFYRRACAHADETIGALDLDAIGSVPWSQGEETTLGAMLLNMLGETQRHAGHIDIVRELIDGFAGGGPDASGFHEGADEKWRREYVDRLEAAARAAAAR</sequence>
<organism evidence="1 2">
    <name type="scientific">Actinopolymorpha pittospori</name>
    <dbReference type="NCBI Taxonomy" id="648752"/>
    <lineage>
        <taxon>Bacteria</taxon>
        <taxon>Bacillati</taxon>
        <taxon>Actinomycetota</taxon>
        <taxon>Actinomycetes</taxon>
        <taxon>Propionibacteriales</taxon>
        <taxon>Actinopolymorphaceae</taxon>
        <taxon>Actinopolymorpha</taxon>
    </lineage>
</organism>
<evidence type="ECO:0000313" key="2">
    <source>
        <dbReference type="Proteomes" id="UP000638648"/>
    </source>
</evidence>
<dbReference type="Gene3D" id="1.20.120.450">
    <property type="entry name" value="dinb family like domain"/>
    <property type="match status" value="1"/>
</dbReference>
<protein>
    <recommendedName>
        <fullName evidence="3">DinB family protein</fullName>
    </recommendedName>
</protein>
<comment type="caution">
    <text evidence="1">The sequence shown here is derived from an EMBL/GenBank/DDBJ whole genome shotgun (WGS) entry which is preliminary data.</text>
</comment>
<accession>A0A927RJG8</accession>
<reference evidence="1" key="1">
    <citation type="submission" date="2020-10" db="EMBL/GenBank/DDBJ databases">
        <title>Sequencing the genomes of 1000 actinobacteria strains.</title>
        <authorList>
            <person name="Klenk H.-P."/>
        </authorList>
    </citation>
    <scope>NUCLEOTIDE SEQUENCE</scope>
    <source>
        <strain evidence="1">DSM 45354</strain>
    </source>
</reference>
<dbReference type="RefSeq" id="WP_192749936.1">
    <property type="nucleotide sequence ID" value="NZ_BAABJL010000101.1"/>
</dbReference>
<gene>
    <name evidence="1" type="ORF">HEB94_002491</name>
</gene>
<name>A0A927RJG8_9ACTN</name>
<dbReference type="Proteomes" id="UP000638648">
    <property type="component" value="Unassembled WGS sequence"/>
</dbReference>
<dbReference type="InterPro" id="IPR034660">
    <property type="entry name" value="DinB/YfiT-like"/>
</dbReference>
<dbReference type="Pfam" id="PF04978">
    <property type="entry name" value="MST"/>
    <property type="match status" value="1"/>
</dbReference>
<evidence type="ECO:0000313" key="1">
    <source>
        <dbReference type="EMBL" id="MBE1605643.1"/>
    </source>
</evidence>
<proteinExistence type="predicted"/>
<keyword evidence="2" id="KW-1185">Reference proteome</keyword>
<dbReference type="InterPro" id="IPR007061">
    <property type="entry name" value="MST-like"/>
</dbReference>
<dbReference type="EMBL" id="JADBEM010000001">
    <property type="protein sequence ID" value="MBE1605643.1"/>
    <property type="molecule type" value="Genomic_DNA"/>
</dbReference>
<dbReference type="SUPFAM" id="SSF109854">
    <property type="entry name" value="DinB/YfiT-like putative metalloenzymes"/>
    <property type="match status" value="1"/>
</dbReference>
<dbReference type="AlphaFoldDB" id="A0A927RJG8"/>
<evidence type="ECO:0008006" key="3">
    <source>
        <dbReference type="Google" id="ProtNLM"/>
    </source>
</evidence>